<dbReference type="InterPro" id="IPR015943">
    <property type="entry name" value="WD40/YVTN_repeat-like_dom_sf"/>
</dbReference>
<dbReference type="Pfam" id="PF00072">
    <property type="entry name" value="Response_reg"/>
    <property type="match status" value="1"/>
</dbReference>
<evidence type="ECO:0000259" key="16">
    <source>
        <dbReference type="PROSITE" id="PS50110"/>
    </source>
</evidence>
<dbReference type="SUPFAM" id="SSF52172">
    <property type="entry name" value="CheY-like"/>
    <property type="match status" value="1"/>
</dbReference>
<comment type="catalytic activity">
    <reaction evidence="1">
        <text>ATP + protein L-histidine = ADP + protein N-phospho-L-histidine.</text>
        <dbReference type="EC" id="2.7.13.3"/>
    </reaction>
</comment>
<dbReference type="CDD" id="cd00082">
    <property type="entry name" value="HisKA"/>
    <property type="match status" value="1"/>
</dbReference>
<dbReference type="InterPro" id="IPR001789">
    <property type="entry name" value="Sig_transdc_resp-reg_receiver"/>
</dbReference>
<dbReference type="RefSeq" id="WP_197070919.1">
    <property type="nucleotide sequence ID" value="NZ_JXQK01000051.1"/>
</dbReference>
<evidence type="ECO:0000256" key="11">
    <source>
        <dbReference type="ARBA" id="ARBA00023163"/>
    </source>
</evidence>
<keyword evidence="13" id="KW-0812">Transmembrane</keyword>
<dbReference type="FunFam" id="3.30.565.10:FF:000037">
    <property type="entry name" value="Hybrid sensor histidine kinase/response regulator"/>
    <property type="match status" value="1"/>
</dbReference>
<dbReference type="SMART" id="SM00448">
    <property type="entry name" value="REC"/>
    <property type="match status" value="1"/>
</dbReference>
<dbReference type="Pfam" id="PF00512">
    <property type="entry name" value="HisKA"/>
    <property type="match status" value="1"/>
</dbReference>
<dbReference type="SUPFAM" id="SSF47384">
    <property type="entry name" value="Homodimeric domain of signal transducing histidine kinase"/>
    <property type="match status" value="1"/>
</dbReference>
<evidence type="ECO:0000256" key="9">
    <source>
        <dbReference type="ARBA" id="ARBA00023015"/>
    </source>
</evidence>
<dbReference type="SUPFAM" id="SSF46689">
    <property type="entry name" value="Homeodomain-like"/>
    <property type="match status" value="1"/>
</dbReference>
<protein>
    <recommendedName>
        <fullName evidence="2">histidine kinase</fullName>
        <ecNumber evidence="2">2.7.13.3</ecNumber>
    </recommendedName>
</protein>
<dbReference type="Gene3D" id="3.30.565.10">
    <property type="entry name" value="Histidine kinase-like ATPase, C-terminal domain"/>
    <property type="match status" value="1"/>
</dbReference>
<keyword evidence="11" id="KW-0804">Transcription</keyword>
<keyword evidence="6" id="KW-0418">Kinase</keyword>
<evidence type="ECO:0000256" key="4">
    <source>
        <dbReference type="ARBA" id="ARBA00022679"/>
    </source>
</evidence>
<evidence type="ECO:0000256" key="10">
    <source>
        <dbReference type="ARBA" id="ARBA00023125"/>
    </source>
</evidence>
<dbReference type="PROSITE" id="PS00041">
    <property type="entry name" value="HTH_ARAC_FAMILY_1"/>
    <property type="match status" value="1"/>
</dbReference>
<evidence type="ECO:0000256" key="2">
    <source>
        <dbReference type="ARBA" id="ARBA00012438"/>
    </source>
</evidence>
<dbReference type="SMART" id="SM00387">
    <property type="entry name" value="HATPase_c"/>
    <property type="match status" value="1"/>
</dbReference>
<dbReference type="Gene3D" id="3.40.50.2300">
    <property type="match status" value="1"/>
</dbReference>
<dbReference type="SUPFAM" id="SSF55874">
    <property type="entry name" value="ATPase domain of HSP90 chaperone/DNA topoisomerase II/histidine kinase"/>
    <property type="match status" value="1"/>
</dbReference>
<dbReference type="Pfam" id="PF07495">
    <property type="entry name" value="Y_Y_Y"/>
    <property type="match status" value="1"/>
</dbReference>
<dbReference type="PROSITE" id="PS50110">
    <property type="entry name" value="RESPONSE_REGULATORY"/>
    <property type="match status" value="1"/>
</dbReference>
<feature type="domain" description="HTH araC/xylS-type" evidence="14">
    <location>
        <begin position="1386"/>
        <end position="1485"/>
    </location>
</feature>
<evidence type="ECO:0000256" key="8">
    <source>
        <dbReference type="ARBA" id="ARBA00023012"/>
    </source>
</evidence>
<evidence type="ECO:0000313" key="17">
    <source>
        <dbReference type="EMBL" id="KIP62696.1"/>
    </source>
</evidence>
<dbReference type="Proteomes" id="UP000032046">
    <property type="component" value="Unassembled WGS sequence"/>
</dbReference>
<dbReference type="InterPro" id="IPR018060">
    <property type="entry name" value="HTH_AraC"/>
</dbReference>
<feature type="transmembrane region" description="Helical" evidence="13">
    <location>
        <begin position="879"/>
        <end position="900"/>
    </location>
</feature>
<keyword evidence="13" id="KW-0472">Membrane</keyword>
<keyword evidence="9" id="KW-0805">Transcription regulation</keyword>
<evidence type="ECO:0000256" key="12">
    <source>
        <dbReference type="PROSITE-ProRule" id="PRU00169"/>
    </source>
</evidence>
<feature type="domain" description="Histidine kinase" evidence="15">
    <location>
        <begin position="925"/>
        <end position="1142"/>
    </location>
</feature>
<keyword evidence="18" id="KW-1185">Reference proteome</keyword>
<dbReference type="Gene3D" id="1.10.287.130">
    <property type="match status" value="1"/>
</dbReference>
<dbReference type="SMART" id="SM00388">
    <property type="entry name" value="HisKA"/>
    <property type="match status" value="1"/>
</dbReference>
<dbReference type="InterPro" id="IPR009057">
    <property type="entry name" value="Homeodomain-like_sf"/>
</dbReference>
<dbReference type="InterPro" id="IPR036097">
    <property type="entry name" value="HisK_dim/P_sf"/>
</dbReference>
<feature type="domain" description="Response regulatory" evidence="16">
    <location>
        <begin position="1203"/>
        <end position="1318"/>
    </location>
</feature>
<dbReference type="SUPFAM" id="SSF63829">
    <property type="entry name" value="Calcium-dependent phosphotriesterase"/>
    <property type="match status" value="2"/>
</dbReference>
<dbReference type="InterPro" id="IPR018062">
    <property type="entry name" value="HTH_AraC-typ_CS"/>
</dbReference>
<dbReference type="SUPFAM" id="SSF50998">
    <property type="entry name" value="Quinoprotein alcohol dehydrogenase-like"/>
    <property type="match status" value="1"/>
</dbReference>
<keyword evidence="13" id="KW-1133">Transmembrane helix</keyword>
<dbReference type="Pfam" id="PF02518">
    <property type="entry name" value="HATPase_c"/>
    <property type="match status" value="1"/>
</dbReference>
<evidence type="ECO:0000256" key="7">
    <source>
        <dbReference type="ARBA" id="ARBA00022840"/>
    </source>
</evidence>
<dbReference type="PROSITE" id="PS01124">
    <property type="entry name" value="HTH_ARAC_FAMILY_2"/>
    <property type="match status" value="1"/>
</dbReference>
<dbReference type="PANTHER" id="PTHR43547:SF2">
    <property type="entry name" value="HYBRID SIGNAL TRANSDUCTION HISTIDINE KINASE C"/>
    <property type="match status" value="1"/>
</dbReference>
<dbReference type="EMBL" id="JXQK01000051">
    <property type="protein sequence ID" value="KIP62696.1"/>
    <property type="molecule type" value="Genomic_DNA"/>
</dbReference>
<keyword evidence="10" id="KW-0238">DNA-binding</keyword>
<evidence type="ECO:0000259" key="14">
    <source>
        <dbReference type="PROSITE" id="PS01124"/>
    </source>
</evidence>
<dbReference type="PRINTS" id="PR00344">
    <property type="entry name" value="BCTRLSENSOR"/>
</dbReference>
<dbReference type="InterPro" id="IPR011110">
    <property type="entry name" value="Reg_prop"/>
</dbReference>
<dbReference type="PROSITE" id="PS50109">
    <property type="entry name" value="HIS_KIN"/>
    <property type="match status" value="1"/>
</dbReference>
<keyword evidence="3 12" id="KW-0597">Phosphoprotein</keyword>
<evidence type="ECO:0000256" key="3">
    <source>
        <dbReference type="ARBA" id="ARBA00022553"/>
    </source>
</evidence>
<dbReference type="InterPro" id="IPR003594">
    <property type="entry name" value="HATPase_dom"/>
</dbReference>
<reference evidence="17 18" key="1">
    <citation type="submission" date="2015-01" db="EMBL/GenBank/DDBJ databases">
        <title>Comparative genomics of non-oral Prevotella species.</title>
        <authorList>
            <person name="Accetto T."/>
            <person name="Nograsek B."/>
            <person name="Avgustin G."/>
        </authorList>
    </citation>
    <scope>NUCLEOTIDE SEQUENCE [LARGE SCALE GENOMIC DNA]</scope>
    <source>
        <strain evidence="17 18">P5-119</strain>
    </source>
</reference>
<dbReference type="InterPro" id="IPR036890">
    <property type="entry name" value="HATPase_C_sf"/>
</dbReference>
<dbReference type="GO" id="GO:0003700">
    <property type="term" value="F:DNA-binding transcription factor activity"/>
    <property type="evidence" value="ECO:0007669"/>
    <property type="project" value="InterPro"/>
</dbReference>
<keyword evidence="5" id="KW-0547">Nucleotide-binding</keyword>
<dbReference type="InterPro" id="IPR013783">
    <property type="entry name" value="Ig-like_fold"/>
</dbReference>
<keyword evidence="4" id="KW-0808">Transferase</keyword>
<dbReference type="InterPro" id="IPR005467">
    <property type="entry name" value="His_kinase_dom"/>
</dbReference>
<gene>
    <name evidence="17" type="ORF">ST44_05540</name>
</gene>
<comment type="caution">
    <text evidence="17">The sequence shown here is derived from an EMBL/GenBank/DDBJ whole genome shotgun (WGS) entry which is preliminary data.</text>
</comment>
<dbReference type="Gene3D" id="2.130.10.10">
    <property type="entry name" value="YVTN repeat-like/Quinoprotein amine dehydrogenase"/>
    <property type="match status" value="3"/>
</dbReference>
<dbReference type="InterPro" id="IPR003661">
    <property type="entry name" value="HisK_dim/P_dom"/>
</dbReference>
<dbReference type="InterPro" id="IPR011006">
    <property type="entry name" value="CheY-like_superfamily"/>
</dbReference>
<dbReference type="InterPro" id="IPR011047">
    <property type="entry name" value="Quinoprotein_ADH-like_sf"/>
</dbReference>
<proteinExistence type="predicted"/>
<keyword evidence="8" id="KW-0902">Two-component regulatory system</keyword>
<dbReference type="SMART" id="SM00342">
    <property type="entry name" value="HTH_ARAC"/>
    <property type="match status" value="1"/>
</dbReference>
<dbReference type="Pfam" id="PF12833">
    <property type="entry name" value="HTH_18"/>
    <property type="match status" value="1"/>
</dbReference>
<dbReference type="FunFam" id="2.60.40.10:FF:000791">
    <property type="entry name" value="Two-component system sensor histidine kinase/response regulator"/>
    <property type="match status" value="1"/>
</dbReference>
<sequence length="1485" mass="166241">MILLIFCLAAGATETPDYTFTSYNSDFGFVQKEVMKIIQDRNGQMWFATWDGLYRFDGFSFSNYKARPGDGIRLESNRLESISEDGDNIWMRGYNGTISRFSKHTTRIDNLPMQNYVAQKELSLPGGGIAVRMADGRVVVAKVDRNSDNISARVVFGMKGVEVKRIVVGSNGILWILTSRGVWQYAPGSGKLKRLFGGMECQGMTGSRGKSVFCCSGGHYIIYTGGGRITKRKLPTSASVSSAAFLPSGRMIFATLGDGLYITGRTNNVERHLTAANSVLSSDRVSELEQDRFGDVWFCTNRPGVMHYRHATDELQCLNLQGEFSGDPSMWRNDMKIVEDSHGKLWLTPSGNGMAMYDRERNRLVPFLDKNRHYAWTTENTLIDLFVDRQDNVWFCGKYTGLQKATYSAMQFNTLSHTAPTESGHDIRGIFQDSKGRIWLGAKSGVVSVYDSGLHFIGNLGADGTLSPHSTSQVGHAYAFAEDRNGTIWIATKFSGLIRLLPNGEKSFRLTRYTADGSPYGLPHNDIFSICIDRHNRLWGATFGGGIFYADLRAKHLRFIHSGNRLKTYPIQTFKRTRFITADRSGDIWVCTTSGLIRFKNNFHSPSDIRFVVYKRQPDNASSLSYNDVLEAYFTKADSMYVCTYGGGFCKVERMEGDSLQFTPFTTANGLRSDVIFSVQEDKGGNLWFASENGFVRYSPRKNSVENFSSRFFGKQIDINEGMSLRLKNGVLAYPSRNYTLVYFNPERIKASKFVPKIILTRLFVDQTEQQPSADDDAILESDINCTECITLPSDKNGFNLEFAALDYRDPTNVSYAYMMKGIDAGWNMIGNRHNAIYNNLPPGRYTLKIRSTNSDGVWVDNVREVSIEVLPSFWQTGWAWLLYFIIAVIVVGATTYVLITILQLKQKVAIEQQISDLKMKFFTNISHEIRTPLTLISGSVKEILRRGVKEKPLDEALHVVDNNSDRLLRLVNQILDIRKIENGRMKLSLKKIDTAQFIGTLMMNFRNLAGERSISLNLEEPKEKVYVWADREKLDKVMFNLLSNAFRFTPKGKSITVSITPKAEGAVIKVEDEGSGIAPERQKSIFGIFNSDNEGSVVNQSHTGIGLALTKDLVELHKGRIHVESTLGKGSTFIVELPCNKPGSGIEADYIMEDDAPYEPAGESMDAMPYATNPAVVPVMDSTAKADTCDVNEEEHKNDRQTVLIVEDNAEMRKFIALILRDEYNIMMAADGKEGQEKATTALPDMIISDYMMPVMDGMEMAGHLRRDMTTSHIPIIMLSARTDEASVILGLHTGIDAYIEKPFSADMLRARIKNLIAMRRNLQQMYMDRFVNKAANKDGGIAWSKITDEGNNNATDAASKASDAAGSKVVATPVAVDADQRFLTKLTALLEENISNGDLSVDDVARLMGMSRSVYFKKIKALTGIGPNDYFKSLRLQRAAELLDAGELSITEISYRIGITDSHYFSKCFKQKFGVTPTEYRNR</sequence>
<dbReference type="GO" id="GO:0000155">
    <property type="term" value="F:phosphorelay sensor kinase activity"/>
    <property type="evidence" value="ECO:0007669"/>
    <property type="project" value="InterPro"/>
</dbReference>
<accession>A0A0D0IW96</accession>
<dbReference type="FunFam" id="1.10.287.130:FF:000045">
    <property type="entry name" value="Two-component system sensor histidine kinase/response regulator"/>
    <property type="match status" value="1"/>
</dbReference>
<dbReference type="InterPro" id="IPR004358">
    <property type="entry name" value="Sig_transdc_His_kin-like_C"/>
</dbReference>
<dbReference type="Gene3D" id="2.60.40.10">
    <property type="entry name" value="Immunoglobulins"/>
    <property type="match status" value="1"/>
</dbReference>
<evidence type="ECO:0000256" key="6">
    <source>
        <dbReference type="ARBA" id="ARBA00022777"/>
    </source>
</evidence>
<dbReference type="InterPro" id="IPR011123">
    <property type="entry name" value="Y_Y_Y"/>
</dbReference>
<dbReference type="STRING" id="1602171.ST44_05540"/>
<organism evidence="17 18">
    <name type="scientific">Prevotella pectinovora</name>
    <dbReference type="NCBI Taxonomy" id="1602169"/>
    <lineage>
        <taxon>Bacteria</taxon>
        <taxon>Pseudomonadati</taxon>
        <taxon>Bacteroidota</taxon>
        <taxon>Bacteroidia</taxon>
        <taxon>Bacteroidales</taxon>
        <taxon>Prevotellaceae</taxon>
        <taxon>Prevotella</taxon>
    </lineage>
</organism>
<dbReference type="PANTHER" id="PTHR43547">
    <property type="entry name" value="TWO-COMPONENT HISTIDINE KINASE"/>
    <property type="match status" value="1"/>
</dbReference>
<name>A0A0D0IW96_9BACT</name>
<evidence type="ECO:0000256" key="1">
    <source>
        <dbReference type="ARBA" id="ARBA00000085"/>
    </source>
</evidence>
<dbReference type="EC" id="2.7.13.3" evidence="2"/>
<evidence type="ECO:0000256" key="5">
    <source>
        <dbReference type="ARBA" id="ARBA00022741"/>
    </source>
</evidence>
<evidence type="ECO:0000259" key="15">
    <source>
        <dbReference type="PROSITE" id="PS50109"/>
    </source>
</evidence>
<dbReference type="Pfam" id="PF07494">
    <property type="entry name" value="Reg_prop"/>
    <property type="match status" value="2"/>
</dbReference>
<feature type="modified residue" description="4-aspartylphosphate" evidence="12">
    <location>
        <position position="1251"/>
    </location>
</feature>
<evidence type="ECO:0000313" key="18">
    <source>
        <dbReference type="Proteomes" id="UP000032046"/>
    </source>
</evidence>
<keyword evidence="7" id="KW-0067">ATP-binding</keyword>
<dbReference type="GO" id="GO:0005524">
    <property type="term" value="F:ATP binding"/>
    <property type="evidence" value="ECO:0007669"/>
    <property type="project" value="UniProtKB-KW"/>
</dbReference>
<dbReference type="Gene3D" id="1.10.10.60">
    <property type="entry name" value="Homeodomain-like"/>
    <property type="match status" value="2"/>
</dbReference>
<evidence type="ECO:0000256" key="13">
    <source>
        <dbReference type="SAM" id="Phobius"/>
    </source>
</evidence>
<dbReference type="GO" id="GO:0043565">
    <property type="term" value="F:sequence-specific DNA binding"/>
    <property type="evidence" value="ECO:0007669"/>
    <property type="project" value="InterPro"/>
</dbReference>